<gene>
    <name evidence="5" type="ORF">JI435_055120</name>
</gene>
<dbReference type="AlphaFoldDB" id="A0A7U2I120"/>
<feature type="transmembrane region" description="Helical" evidence="3">
    <location>
        <begin position="100"/>
        <end position="116"/>
    </location>
</feature>
<accession>A0A7U2I120</accession>
<name>A0A7U2I120_PHANO</name>
<keyword evidence="3" id="KW-0472">Membrane</keyword>
<feature type="transmembrane region" description="Helical" evidence="3">
    <location>
        <begin position="45"/>
        <end position="66"/>
    </location>
</feature>
<keyword evidence="5" id="KW-0328">Glycosyltransferase</keyword>
<dbReference type="UniPathway" id="UPA00196"/>
<dbReference type="OrthoDB" id="6256716at2759"/>
<feature type="domain" description="Phosphatidylinositol N-acetylglucosaminyltransferase subunit H conserved" evidence="4">
    <location>
        <begin position="124"/>
        <end position="189"/>
    </location>
</feature>
<dbReference type="VEuPathDB" id="FungiDB:JI435_055120"/>
<comment type="pathway">
    <text evidence="1">Glycolipid biosynthesis; glycosylphosphatidylinositol-anchor biosynthesis.</text>
</comment>
<dbReference type="GO" id="GO:0000506">
    <property type="term" value="C:glycosylphosphatidylinositol-N-acetylglucosaminyltransferase (GPI-GnT) complex"/>
    <property type="evidence" value="ECO:0007669"/>
    <property type="project" value="InterPro"/>
</dbReference>
<proteinExistence type="inferred from homology"/>
<evidence type="ECO:0000256" key="2">
    <source>
        <dbReference type="ARBA" id="ARBA00009610"/>
    </source>
</evidence>
<keyword evidence="3" id="KW-1133">Transmembrane helix</keyword>
<comment type="similarity">
    <text evidence="2">Belongs to the PIGH family.</text>
</comment>
<keyword evidence="6" id="KW-1185">Reference proteome</keyword>
<evidence type="ECO:0000259" key="4">
    <source>
        <dbReference type="Pfam" id="PF10181"/>
    </source>
</evidence>
<dbReference type="PANTHER" id="PTHR15231">
    <property type="entry name" value="PHOSPHATIDYLINOSITOL N-ACETYLGLUCOSAMINYLTRANSFERASE SUBUNIT H"/>
    <property type="match status" value="1"/>
</dbReference>
<dbReference type="EMBL" id="CP069028">
    <property type="protein sequence ID" value="QRC95866.1"/>
    <property type="molecule type" value="Genomic_DNA"/>
</dbReference>
<dbReference type="Proteomes" id="UP000663193">
    <property type="component" value="Chromosome 6"/>
</dbReference>
<dbReference type="PANTHER" id="PTHR15231:SF1">
    <property type="entry name" value="PHOSPHATIDYLINOSITOL N-ACETYLGLUCOSAMINYLTRANSFERASE SUBUNIT H"/>
    <property type="match status" value="1"/>
</dbReference>
<keyword evidence="5" id="KW-0808">Transferase</keyword>
<dbReference type="InterPro" id="IPR019328">
    <property type="entry name" value="PIGH-H_dom"/>
</dbReference>
<organism evidence="5 6">
    <name type="scientific">Phaeosphaeria nodorum (strain SN15 / ATCC MYA-4574 / FGSC 10173)</name>
    <name type="common">Glume blotch fungus</name>
    <name type="synonym">Parastagonospora nodorum</name>
    <dbReference type="NCBI Taxonomy" id="321614"/>
    <lineage>
        <taxon>Eukaryota</taxon>
        <taxon>Fungi</taxon>
        <taxon>Dikarya</taxon>
        <taxon>Ascomycota</taxon>
        <taxon>Pezizomycotina</taxon>
        <taxon>Dothideomycetes</taxon>
        <taxon>Pleosporomycetidae</taxon>
        <taxon>Pleosporales</taxon>
        <taxon>Pleosporineae</taxon>
        <taxon>Phaeosphaeriaceae</taxon>
        <taxon>Parastagonospora</taxon>
    </lineage>
</organism>
<sequence>MTMQDFLRRITAPPAQILRTVQPTPYTVSYTVSTRPVPRKLHARLASYVSVFFRVIIGLVTAFGVWTVSGAESVRTENALQSVLGPLKTDQLLESAGRCQWMYTAPCALVIFALVFRRNYTEESLTVLRGLGIQTTTTSSTYLLGPSTRFIPTTSIQDIFIYEAFKGFEVRFYLAVVVEGEEDVVVVFPTLLPRRAILEEVWRGTKKCLWEGKNEGRDVKSEKREAQS</sequence>
<evidence type="ECO:0000313" key="5">
    <source>
        <dbReference type="EMBL" id="QRC95866.1"/>
    </source>
</evidence>
<evidence type="ECO:0000256" key="1">
    <source>
        <dbReference type="ARBA" id="ARBA00004687"/>
    </source>
</evidence>
<dbReference type="GO" id="GO:0006506">
    <property type="term" value="P:GPI anchor biosynthetic process"/>
    <property type="evidence" value="ECO:0007669"/>
    <property type="project" value="UniProtKB-UniPathway"/>
</dbReference>
<evidence type="ECO:0000313" key="6">
    <source>
        <dbReference type="Proteomes" id="UP000663193"/>
    </source>
</evidence>
<keyword evidence="3" id="KW-0812">Transmembrane</keyword>
<dbReference type="GO" id="GO:0016757">
    <property type="term" value="F:glycosyltransferase activity"/>
    <property type="evidence" value="ECO:0007669"/>
    <property type="project" value="UniProtKB-KW"/>
</dbReference>
<reference evidence="6" key="1">
    <citation type="journal article" date="2021" name="BMC Genomics">
        <title>Chromosome-level genome assembly and manually-curated proteome of model necrotroph Parastagonospora nodorum Sn15 reveals a genome-wide trove of candidate effector homologs, and redundancy of virulence-related functions within an accessory chromosome.</title>
        <authorList>
            <person name="Bertazzoni S."/>
            <person name="Jones D.A.B."/>
            <person name="Phan H.T."/>
            <person name="Tan K.-C."/>
            <person name="Hane J.K."/>
        </authorList>
    </citation>
    <scope>NUCLEOTIDE SEQUENCE [LARGE SCALE GENOMIC DNA]</scope>
    <source>
        <strain evidence="6">SN15 / ATCC MYA-4574 / FGSC 10173)</strain>
    </source>
</reference>
<protein>
    <submittedName>
        <fullName evidence="5">Phosphatidylinositol N-acetylglucosaminyltransferase</fullName>
    </submittedName>
</protein>
<dbReference type="InterPro" id="IPR044215">
    <property type="entry name" value="PIG-H"/>
</dbReference>
<dbReference type="Pfam" id="PF10181">
    <property type="entry name" value="PIG-H"/>
    <property type="match status" value="1"/>
</dbReference>
<evidence type="ECO:0000256" key="3">
    <source>
        <dbReference type="SAM" id="Phobius"/>
    </source>
</evidence>